<dbReference type="EMBL" id="JAVRQU010000009">
    <property type="protein sequence ID" value="KAK5699091.1"/>
    <property type="molecule type" value="Genomic_DNA"/>
</dbReference>
<accession>A0AAN7VS68</accession>
<dbReference type="PANTHER" id="PTHR42085">
    <property type="entry name" value="F-BOX DOMAIN-CONTAINING PROTEIN"/>
    <property type="match status" value="1"/>
</dbReference>
<dbReference type="AlphaFoldDB" id="A0AAN7VS68"/>
<evidence type="ECO:0000313" key="3">
    <source>
        <dbReference type="Proteomes" id="UP001310594"/>
    </source>
</evidence>
<organism evidence="2 3">
    <name type="scientific">Elasticomyces elasticus</name>
    <dbReference type="NCBI Taxonomy" id="574655"/>
    <lineage>
        <taxon>Eukaryota</taxon>
        <taxon>Fungi</taxon>
        <taxon>Dikarya</taxon>
        <taxon>Ascomycota</taxon>
        <taxon>Pezizomycotina</taxon>
        <taxon>Dothideomycetes</taxon>
        <taxon>Dothideomycetidae</taxon>
        <taxon>Mycosphaerellales</taxon>
        <taxon>Teratosphaeriaceae</taxon>
        <taxon>Elasticomyces</taxon>
    </lineage>
</organism>
<dbReference type="InterPro" id="IPR038883">
    <property type="entry name" value="AN11006-like"/>
</dbReference>
<sequence>MSPQDAAASTHNHKLTISTAGHASPTSTLPSNQDCALLRLPVELRDQIIEFTIVDSHTITVATNYFYPKDLGSAPPALSRTCHQLLDEVLAIYYKHNTFALRIYSGGHKFHEVLQRLHNWLSCIGPAHRGMLGKIMICSNSQYEEHLQRILADVSDFICTGGHWESKTVGRGVVRRTWEVGEGDVVYWTWDGQGVDEPCSDRVCVDGQCHYWLRINGDGHKEAIERWREEPTLEYATPWHWLLAKVKDVTGKRVAQAA</sequence>
<comment type="caution">
    <text evidence="2">The sequence shown here is derived from an EMBL/GenBank/DDBJ whole genome shotgun (WGS) entry which is preliminary data.</text>
</comment>
<evidence type="ECO:0000256" key="1">
    <source>
        <dbReference type="SAM" id="MobiDB-lite"/>
    </source>
</evidence>
<protein>
    <submittedName>
        <fullName evidence="2">Uncharacterized protein</fullName>
    </submittedName>
</protein>
<gene>
    <name evidence="2" type="ORF">LTR97_006740</name>
</gene>
<name>A0AAN7VS68_9PEZI</name>
<feature type="region of interest" description="Disordered" evidence="1">
    <location>
        <begin position="1"/>
        <end position="30"/>
    </location>
</feature>
<reference evidence="2" key="1">
    <citation type="submission" date="2023-08" db="EMBL/GenBank/DDBJ databases">
        <title>Black Yeasts Isolated from many extreme environments.</title>
        <authorList>
            <person name="Coleine C."/>
            <person name="Stajich J.E."/>
            <person name="Selbmann L."/>
        </authorList>
    </citation>
    <scope>NUCLEOTIDE SEQUENCE</scope>
    <source>
        <strain evidence="2">CCFEE 5810</strain>
    </source>
</reference>
<dbReference type="PANTHER" id="PTHR42085:SF1">
    <property type="entry name" value="F-BOX DOMAIN-CONTAINING PROTEIN"/>
    <property type="match status" value="1"/>
</dbReference>
<dbReference type="Proteomes" id="UP001310594">
    <property type="component" value="Unassembled WGS sequence"/>
</dbReference>
<proteinExistence type="predicted"/>
<evidence type="ECO:0000313" key="2">
    <source>
        <dbReference type="EMBL" id="KAK5699091.1"/>
    </source>
</evidence>